<protein>
    <submittedName>
        <fullName evidence="1">Uncharacterized protein</fullName>
    </submittedName>
</protein>
<dbReference type="AlphaFoldDB" id="A0AAW0U106"/>
<sequence>MHRHRIEIEEEKTREEVTCSEEATAAAAIEESIDNYYPFSQDRNETFYRVPALIISSCAPEITNVPIFSGDSSNDIVSEATEASNAYVIGKVLEETLRVARNASDYDKASSNSAVNNSPIKSLLLSNEMVHMITTIETSVAFASKSEGLNAADKEKYRRVMDDLFALVATRNRSPELGHLSR</sequence>
<proteinExistence type="predicted"/>
<evidence type="ECO:0000313" key="1">
    <source>
        <dbReference type="EMBL" id="KAK8392601.1"/>
    </source>
</evidence>
<dbReference type="Proteomes" id="UP001487740">
    <property type="component" value="Unassembled WGS sequence"/>
</dbReference>
<dbReference type="EMBL" id="JARAKH010000022">
    <property type="protein sequence ID" value="KAK8392601.1"/>
    <property type="molecule type" value="Genomic_DNA"/>
</dbReference>
<evidence type="ECO:0000313" key="2">
    <source>
        <dbReference type="Proteomes" id="UP001487740"/>
    </source>
</evidence>
<gene>
    <name evidence="1" type="ORF">O3P69_014781</name>
</gene>
<comment type="caution">
    <text evidence="1">The sequence shown here is derived from an EMBL/GenBank/DDBJ whole genome shotgun (WGS) entry which is preliminary data.</text>
</comment>
<name>A0AAW0U106_SCYPA</name>
<keyword evidence="2" id="KW-1185">Reference proteome</keyword>
<accession>A0AAW0U106</accession>
<organism evidence="1 2">
    <name type="scientific">Scylla paramamosain</name>
    <name type="common">Mud crab</name>
    <dbReference type="NCBI Taxonomy" id="85552"/>
    <lineage>
        <taxon>Eukaryota</taxon>
        <taxon>Metazoa</taxon>
        <taxon>Ecdysozoa</taxon>
        <taxon>Arthropoda</taxon>
        <taxon>Crustacea</taxon>
        <taxon>Multicrustacea</taxon>
        <taxon>Malacostraca</taxon>
        <taxon>Eumalacostraca</taxon>
        <taxon>Eucarida</taxon>
        <taxon>Decapoda</taxon>
        <taxon>Pleocyemata</taxon>
        <taxon>Brachyura</taxon>
        <taxon>Eubrachyura</taxon>
        <taxon>Portunoidea</taxon>
        <taxon>Portunidae</taxon>
        <taxon>Portuninae</taxon>
        <taxon>Scylla</taxon>
    </lineage>
</organism>
<reference evidence="1 2" key="1">
    <citation type="submission" date="2023-03" db="EMBL/GenBank/DDBJ databases">
        <title>High-quality genome of Scylla paramamosain provides insights in environmental adaptation.</title>
        <authorList>
            <person name="Zhang L."/>
        </authorList>
    </citation>
    <scope>NUCLEOTIDE SEQUENCE [LARGE SCALE GENOMIC DNA]</scope>
    <source>
        <strain evidence="1">LZ_2023a</strain>
        <tissue evidence="1">Muscle</tissue>
    </source>
</reference>